<evidence type="ECO:0000256" key="3">
    <source>
        <dbReference type="ARBA" id="ARBA00023143"/>
    </source>
</evidence>
<dbReference type="InterPro" id="IPR012349">
    <property type="entry name" value="Split_barrel_FMN-bd"/>
</dbReference>
<dbReference type="EMBL" id="CP041730">
    <property type="protein sequence ID" value="QDQ26620.1"/>
    <property type="molecule type" value="Genomic_DNA"/>
</dbReference>
<feature type="domain" description="PilZ" evidence="4">
    <location>
        <begin position="133"/>
        <end position="244"/>
    </location>
</feature>
<dbReference type="RefSeq" id="WP_144278014.1">
    <property type="nucleotide sequence ID" value="NZ_CP041730.1"/>
</dbReference>
<keyword evidence="6" id="KW-0966">Cell projection</keyword>
<dbReference type="InterPro" id="IPR009926">
    <property type="entry name" value="T3SS_YcgR_PilZN"/>
</dbReference>
<keyword evidence="6" id="KW-0969">Cilium</keyword>
<dbReference type="InterPro" id="IPR009875">
    <property type="entry name" value="PilZ_domain"/>
</dbReference>
<keyword evidence="3" id="KW-0975">Bacterial flagellum</keyword>
<evidence type="ECO:0000256" key="2">
    <source>
        <dbReference type="ARBA" id="ARBA00022741"/>
    </source>
</evidence>
<evidence type="ECO:0000313" key="7">
    <source>
        <dbReference type="Proteomes" id="UP000317550"/>
    </source>
</evidence>
<accession>A0A516SET0</accession>
<dbReference type="Gene3D" id="2.40.10.220">
    <property type="entry name" value="predicted glycosyltransferase like domains"/>
    <property type="match status" value="1"/>
</dbReference>
<dbReference type="OrthoDB" id="5572581at2"/>
<organism evidence="6 7">
    <name type="scientific">Chitinimonas arctica</name>
    <dbReference type="NCBI Taxonomy" id="2594795"/>
    <lineage>
        <taxon>Bacteria</taxon>
        <taxon>Pseudomonadati</taxon>
        <taxon>Pseudomonadota</taxon>
        <taxon>Betaproteobacteria</taxon>
        <taxon>Neisseriales</taxon>
        <taxon>Chitinibacteraceae</taxon>
        <taxon>Chitinimonas</taxon>
    </lineage>
</organism>
<dbReference type="Gene3D" id="2.30.110.10">
    <property type="entry name" value="Electron Transport, Fmn-binding Protein, Chain A"/>
    <property type="match status" value="1"/>
</dbReference>
<keyword evidence="7" id="KW-1185">Reference proteome</keyword>
<dbReference type="Pfam" id="PF07317">
    <property type="entry name" value="PilZN"/>
    <property type="match status" value="1"/>
</dbReference>
<evidence type="ECO:0000313" key="6">
    <source>
        <dbReference type="EMBL" id="QDQ26620.1"/>
    </source>
</evidence>
<dbReference type="GO" id="GO:0035438">
    <property type="term" value="F:cyclic-di-GMP binding"/>
    <property type="evidence" value="ECO:0007669"/>
    <property type="project" value="InterPro"/>
</dbReference>
<keyword evidence="1" id="KW-0973">c-di-GMP</keyword>
<gene>
    <name evidence="6" type="ORF">FNU76_09705</name>
</gene>
<reference evidence="7" key="1">
    <citation type="submission" date="2019-07" db="EMBL/GenBank/DDBJ databases">
        <title>Chitinimonas sp. nov., isolated from Ny-Alesund, arctica soil.</title>
        <authorList>
            <person name="Xu Q."/>
            <person name="Peng F."/>
        </authorList>
    </citation>
    <scope>NUCLEOTIDE SEQUENCE [LARGE SCALE GENOMIC DNA]</scope>
    <source>
        <strain evidence="7">R3-44</strain>
    </source>
</reference>
<sequence>MKTSLPPVVVDEIPLRAEPAELLTARQFQISDGKEIRQLLLQLLEGQCLGTIFLDKSDRFLPSSVLAVDKETLFLDIPAEHIRATILSSRQILFVAALKKVKLQLEGFNPRIIEWQGRQALAVDLPKEILHLQRRDAYRLHFPPGENISCFLAEGDGDVEIPLMDISIGGIGILGYAQGISLAIGTNHNGIHIELPDTGTVVADIVVRSIMDITLKNGIRTSRIGAEFVGLPSAMQALIQRYINRATRA</sequence>
<feature type="domain" description="Type III secretion system flagellar brake protein YcgR PilZN" evidence="5">
    <location>
        <begin position="28"/>
        <end position="130"/>
    </location>
</feature>
<dbReference type="Pfam" id="PF07238">
    <property type="entry name" value="PilZ"/>
    <property type="match status" value="1"/>
</dbReference>
<proteinExistence type="predicted"/>
<keyword evidence="2" id="KW-0547">Nucleotide-binding</keyword>
<evidence type="ECO:0000259" key="5">
    <source>
        <dbReference type="Pfam" id="PF07317"/>
    </source>
</evidence>
<keyword evidence="6" id="KW-0282">Flagellum</keyword>
<dbReference type="KEGG" id="cari:FNU76_09705"/>
<evidence type="ECO:0000259" key="4">
    <source>
        <dbReference type="Pfam" id="PF07238"/>
    </source>
</evidence>
<evidence type="ECO:0000256" key="1">
    <source>
        <dbReference type="ARBA" id="ARBA00022636"/>
    </source>
</evidence>
<protein>
    <submittedName>
        <fullName evidence="6">Flagellar brake protein</fullName>
    </submittedName>
</protein>
<dbReference type="Proteomes" id="UP000317550">
    <property type="component" value="Chromosome"/>
</dbReference>
<dbReference type="AlphaFoldDB" id="A0A516SET0"/>
<name>A0A516SET0_9NEIS</name>